<dbReference type="PANTHER" id="PTHR12905">
    <property type="entry name" value="METALLOPHOSPHOESTERASE"/>
    <property type="match status" value="1"/>
</dbReference>
<gene>
    <name evidence="3" type="ORF">PRK78_003769</name>
</gene>
<dbReference type="InterPro" id="IPR004843">
    <property type="entry name" value="Calcineurin-like_PHP"/>
</dbReference>
<dbReference type="InterPro" id="IPR029052">
    <property type="entry name" value="Metallo-depent_PP-like"/>
</dbReference>
<proteinExistence type="predicted"/>
<feature type="domain" description="Calcineurin-like phosphoesterase" evidence="2">
    <location>
        <begin position="55"/>
        <end position="232"/>
    </location>
</feature>
<dbReference type="CDD" id="cd07379">
    <property type="entry name" value="MPP_239FB"/>
    <property type="match status" value="1"/>
</dbReference>
<dbReference type="GO" id="GO:0016787">
    <property type="term" value="F:hydrolase activity"/>
    <property type="evidence" value="ECO:0007669"/>
    <property type="project" value="InterPro"/>
</dbReference>
<evidence type="ECO:0000313" key="4">
    <source>
        <dbReference type="Proteomes" id="UP001219355"/>
    </source>
</evidence>
<evidence type="ECO:0000313" key="3">
    <source>
        <dbReference type="EMBL" id="WEW58301.1"/>
    </source>
</evidence>
<name>A0AAF0IJ33_9EURO</name>
<sequence>MFSSRKGGLDALLDRRQPSLWSDFLSHPTLFLARKIYTWRRPSSPTAPSQPVTVVCISDTHNCQPQLPEGDILLHAGDLTQSGSLSELQSALDWLNRQPHRHKLVIAGNHELILDSSSASSGVRRSGRHEIIRWGNVTYLQDESITVKCSRGRDIKIYGSPWTPRHGNWAFQYPRTTNVWQGAIPADTDILITHVPPKGHLDCNGFGCNFLLSELWKLRTKPCLHVFGHVHEGYGVEQAHFDEVQRAYDNLVLSGGGFLHLMYLLYAFLCTLHGSRRSMNMASTWLVNASMVGGLRDEKRRKPIVINI</sequence>
<dbReference type="Gene3D" id="3.60.21.10">
    <property type="match status" value="1"/>
</dbReference>
<dbReference type="EMBL" id="CP120628">
    <property type="protein sequence ID" value="WEW58301.1"/>
    <property type="molecule type" value="Genomic_DNA"/>
</dbReference>
<feature type="transmembrane region" description="Helical" evidence="1">
    <location>
        <begin position="251"/>
        <end position="272"/>
    </location>
</feature>
<keyword evidence="1" id="KW-0472">Membrane</keyword>
<evidence type="ECO:0000259" key="2">
    <source>
        <dbReference type="Pfam" id="PF00149"/>
    </source>
</evidence>
<dbReference type="AlphaFoldDB" id="A0AAF0IJ33"/>
<keyword evidence="1" id="KW-1133">Transmembrane helix</keyword>
<accession>A0AAF0IJ33</accession>
<reference evidence="3" key="1">
    <citation type="submission" date="2023-03" db="EMBL/GenBank/DDBJ databases">
        <title>Emydomyces testavorans Genome Sequence.</title>
        <authorList>
            <person name="Hoyer L."/>
        </authorList>
    </citation>
    <scope>NUCLEOTIDE SEQUENCE</scope>
    <source>
        <strain evidence="3">16-2883</strain>
    </source>
</reference>
<keyword evidence="4" id="KW-1185">Reference proteome</keyword>
<evidence type="ECO:0000256" key="1">
    <source>
        <dbReference type="SAM" id="Phobius"/>
    </source>
</evidence>
<dbReference type="PANTHER" id="PTHR12905:SF28">
    <property type="entry name" value="RHAMNOGALACTURONATE LYASE C-RELATED"/>
    <property type="match status" value="1"/>
</dbReference>
<dbReference type="InterPro" id="IPR051693">
    <property type="entry name" value="UPF0046_metallophosphoest"/>
</dbReference>
<organism evidence="3 4">
    <name type="scientific">Emydomyces testavorans</name>
    <dbReference type="NCBI Taxonomy" id="2070801"/>
    <lineage>
        <taxon>Eukaryota</taxon>
        <taxon>Fungi</taxon>
        <taxon>Dikarya</taxon>
        <taxon>Ascomycota</taxon>
        <taxon>Pezizomycotina</taxon>
        <taxon>Eurotiomycetes</taxon>
        <taxon>Eurotiomycetidae</taxon>
        <taxon>Onygenales</taxon>
        <taxon>Nannizziopsiaceae</taxon>
        <taxon>Emydomyces</taxon>
    </lineage>
</organism>
<dbReference type="Proteomes" id="UP001219355">
    <property type="component" value="Chromosome 2"/>
</dbReference>
<dbReference type="Pfam" id="PF00149">
    <property type="entry name" value="Metallophos"/>
    <property type="match status" value="1"/>
</dbReference>
<protein>
    <recommendedName>
        <fullName evidence="2">Calcineurin-like phosphoesterase domain-containing protein</fullName>
    </recommendedName>
</protein>
<keyword evidence="1" id="KW-0812">Transmembrane</keyword>
<dbReference type="SUPFAM" id="SSF56300">
    <property type="entry name" value="Metallo-dependent phosphatases"/>
    <property type="match status" value="1"/>
</dbReference>